<sequence>MNFSTAASRRAAFLGVVFLAAGLSACSSANPTGEFLASSGLGPTVAPRPDFVAQSRPQSLDYMTIGTSDPGRATSARTAAEVKAAEAELDAARARSLAAGTAAATLGGTPPPPPVASPAAAPKPAGKSKTP</sequence>
<dbReference type="OrthoDB" id="8021074at2"/>
<feature type="chain" id="PRO_5024436241" description="DUF3035 domain-containing protein" evidence="2">
    <location>
        <begin position="30"/>
        <end position="131"/>
    </location>
</feature>
<dbReference type="AlphaFoldDB" id="A0A5N3P9B1"/>
<feature type="compositionally biased region" description="Low complexity" evidence="1">
    <location>
        <begin position="117"/>
        <end position="131"/>
    </location>
</feature>
<feature type="signal peptide" evidence="2">
    <location>
        <begin position="1"/>
        <end position="29"/>
    </location>
</feature>
<proteinExistence type="predicted"/>
<dbReference type="EMBL" id="VCMV01000022">
    <property type="protein sequence ID" value="KAB0266308.1"/>
    <property type="molecule type" value="Genomic_DNA"/>
</dbReference>
<keyword evidence="4" id="KW-1185">Reference proteome</keyword>
<feature type="region of interest" description="Disordered" evidence="1">
    <location>
        <begin position="102"/>
        <end position="131"/>
    </location>
</feature>
<evidence type="ECO:0008006" key="5">
    <source>
        <dbReference type="Google" id="ProtNLM"/>
    </source>
</evidence>
<evidence type="ECO:0000256" key="2">
    <source>
        <dbReference type="SAM" id="SignalP"/>
    </source>
</evidence>
<evidence type="ECO:0000313" key="4">
    <source>
        <dbReference type="Proteomes" id="UP000325684"/>
    </source>
</evidence>
<reference evidence="3 4" key="1">
    <citation type="journal article" date="2019" name="Microorganisms">
        <title>Genome Insights into the Novel Species Microvirga brassicacearum, a Rapeseed Endophyte with Biotechnological Potential.</title>
        <authorList>
            <person name="Jimenez-Gomez A."/>
            <person name="Saati-Santamaria Z."/>
            <person name="Igual J.M."/>
            <person name="Rivas R."/>
            <person name="Mateos P.F."/>
            <person name="Garcia-Fraile P."/>
        </authorList>
    </citation>
    <scope>NUCLEOTIDE SEQUENCE [LARGE SCALE GENOMIC DNA]</scope>
    <source>
        <strain evidence="3 4">CDVBN77</strain>
    </source>
</reference>
<accession>A0A5N3P9B1</accession>
<dbReference type="RefSeq" id="WP_150945695.1">
    <property type="nucleotide sequence ID" value="NZ_VCMV01000022.1"/>
</dbReference>
<keyword evidence="2" id="KW-0732">Signal</keyword>
<protein>
    <recommendedName>
        <fullName evidence="5">DUF3035 domain-containing protein</fullName>
    </recommendedName>
</protein>
<gene>
    <name evidence="3" type="ORF">FEZ63_14600</name>
</gene>
<evidence type="ECO:0000313" key="3">
    <source>
        <dbReference type="EMBL" id="KAB0266308.1"/>
    </source>
</evidence>
<organism evidence="3 4">
    <name type="scientific">Microvirga brassicacearum</name>
    <dbReference type="NCBI Taxonomy" id="2580413"/>
    <lineage>
        <taxon>Bacteria</taxon>
        <taxon>Pseudomonadati</taxon>
        <taxon>Pseudomonadota</taxon>
        <taxon>Alphaproteobacteria</taxon>
        <taxon>Hyphomicrobiales</taxon>
        <taxon>Methylobacteriaceae</taxon>
        <taxon>Microvirga</taxon>
    </lineage>
</organism>
<comment type="caution">
    <text evidence="3">The sequence shown here is derived from an EMBL/GenBank/DDBJ whole genome shotgun (WGS) entry which is preliminary data.</text>
</comment>
<dbReference type="Proteomes" id="UP000325684">
    <property type="component" value="Unassembled WGS sequence"/>
</dbReference>
<evidence type="ECO:0000256" key="1">
    <source>
        <dbReference type="SAM" id="MobiDB-lite"/>
    </source>
</evidence>
<name>A0A5N3P9B1_9HYPH</name>